<feature type="repeat" description="TPR" evidence="3">
    <location>
        <begin position="116"/>
        <end position="149"/>
    </location>
</feature>
<dbReference type="PANTHER" id="PTHR45641">
    <property type="entry name" value="TETRATRICOPEPTIDE REPEAT PROTEIN (AFU_ORTHOLOGUE AFUA_6G03870)"/>
    <property type="match status" value="1"/>
</dbReference>
<keyword evidence="1" id="KW-0677">Repeat</keyword>
<keyword evidence="2 3" id="KW-0802">TPR repeat</keyword>
<dbReference type="SUPFAM" id="SSF48452">
    <property type="entry name" value="TPR-like"/>
    <property type="match status" value="1"/>
</dbReference>
<evidence type="ECO:0000256" key="2">
    <source>
        <dbReference type="ARBA" id="ARBA00022803"/>
    </source>
</evidence>
<evidence type="ECO:0000313" key="6">
    <source>
        <dbReference type="Proteomes" id="UP000663887"/>
    </source>
</evidence>
<dbReference type="PROSITE" id="PS50005">
    <property type="entry name" value="TPR"/>
    <property type="match status" value="3"/>
</dbReference>
<dbReference type="Gene3D" id="1.25.40.10">
    <property type="entry name" value="Tetratricopeptide repeat domain"/>
    <property type="match status" value="1"/>
</dbReference>
<evidence type="ECO:0000313" key="4">
    <source>
        <dbReference type="EMBL" id="CAF2066703.1"/>
    </source>
</evidence>
<dbReference type="PANTHER" id="PTHR45641:SF1">
    <property type="entry name" value="AAA+ ATPASE DOMAIN-CONTAINING PROTEIN"/>
    <property type="match status" value="1"/>
</dbReference>
<dbReference type="Proteomes" id="UP000663842">
    <property type="component" value="Unassembled WGS sequence"/>
</dbReference>
<evidence type="ECO:0000256" key="3">
    <source>
        <dbReference type="PROSITE-ProRule" id="PRU00339"/>
    </source>
</evidence>
<reference evidence="4" key="1">
    <citation type="submission" date="2021-02" db="EMBL/GenBank/DDBJ databases">
        <authorList>
            <person name="Nowell W R."/>
        </authorList>
    </citation>
    <scope>NUCLEOTIDE SEQUENCE</scope>
</reference>
<dbReference type="Proteomes" id="UP000663887">
    <property type="component" value="Unassembled WGS sequence"/>
</dbReference>
<comment type="caution">
    <text evidence="4">The sequence shown here is derived from an EMBL/GenBank/DDBJ whole genome shotgun (WGS) entry which is preliminary data.</text>
</comment>
<dbReference type="AlphaFoldDB" id="A0A816R454"/>
<gene>
    <name evidence="5" type="ORF">UXM345_LOCUS18942</name>
    <name evidence="4" type="ORF">XDN619_LOCUS11718</name>
</gene>
<organism evidence="4 6">
    <name type="scientific">Rotaria magnacalcarata</name>
    <dbReference type="NCBI Taxonomy" id="392030"/>
    <lineage>
        <taxon>Eukaryota</taxon>
        <taxon>Metazoa</taxon>
        <taxon>Spiralia</taxon>
        <taxon>Gnathifera</taxon>
        <taxon>Rotifera</taxon>
        <taxon>Eurotatoria</taxon>
        <taxon>Bdelloidea</taxon>
        <taxon>Philodinida</taxon>
        <taxon>Philodinidae</taxon>
        <taxon>Rotaria</taxon>
    </lineage>
</organism>
<protein>
    <recommendedName>
        <fullName evidence="7">Kinesin light chain</fullName>
    </recommendedName>
</protein>
<dbReference type="EMBL" id="CAJNRG010004500">
    <property type="protein sequence ID" value="CAF2066703.1"/>
    <property type="molecule type" value="Genomic_DNA"/>
</dbReference>
<name>A0A816R454_9BILA</name>
<feature type="repeat" description="TPR" evidence="3">
    <location>
        <begin position="32"/>
        <end position="65"/>
    </location>
</feature>
<evidence type="ECO:0008006" key="7">
    <source>
        <dbReference type="Google" id="ProtNLM"/>
    </source>
</evidence>
<dbReference type="EMBL" id="CAJOBF010002629">
    <property type="protein sequence ID" value="CAF4046583.1"/>
    <property type="molecule type" value="Genomic_DNA"/>
</dbReference>
<accession>A0A816R454</accession>
<feature type="repeat" description="TPR" evidence="3">
    <location>
        <begin position="74"/>
        <end position="107"/>
    </location>
</feature>
<evidence type="ECO:0000313" key="5">
    <source>
        <dbReference type="EMBL" id="CAF4046583.1"/>
    </source>
</evidence>
<dbReference type="InterPro" id="IPR019734">
    <property type="entry name" value="TPR_rpt"/>
</dbReference>
<dbReference type="InterPro" id="IPR011990">
    <property type="entry name" value="TPR-like_helical_dom_sf"/>
</dbReference>
<evidence type="ECO:0000256" key="1">
    <source>
        <dbReference type="ARBA" id="ARBA00022737"/>
    </source>
</evidence>
<proteinExistence type="predicted"/>
<sequence length="171" mass="19790">MCKLMLKVGHFDQAEKLYSILLENASNNSDAVHIYHQLGWLKNDQGKYEEAVSFYKKHLRIKRKTLPEDDASLTNTHNSTAGVYENMEKYSKALEFYQKSLKISEKTMPPNHPDLVTSYNNIGLVYRKMGEYSKVLSYLEKALIILRKSFPSTHPSIKNMTTVIEEVKKKL</sequence>
<dbReference type="SMART" id="SM00028">
    <property type="entry name" value="TPR"/>
    <property type="match status" value="3"/>
</dbReference>
<dbReference type="Pfam" id="PF13424">
    <property type="entry name" value="TPR_12"/>
    <property type="match status" value="2"/>
</dbReference>